<dbReference type="InterPro" id="IPR032474">
    <property type="entry name" value="Argonaute_N"/>
</dbReference>
<reference evidence="3 4" key="1">
    <citation type="journal article" date="2014" name="Agronomy (Basel)">
        <title>A Draft Genome Sequence for Ensete ventricosum, the Drought-Tolerant Tree Against Hunger.</title>
        <authorList>
            <person name="Harrison J."/>
            <person name="Moore K.A."/>
            <person name="Paszkiewicz K."/>
            <person name="Jones T."/>
            <person name="Grant M."/>
            <person name="Ambacheew D."/>
            <person name="Muzemil S."/>
            <person name="Studholme D.J."/>
        </authorList>
    </citation>
    <scope>NUCLEOTIDE SEQUENCE [LARGE SCALE GENOMIC DNA]</scope>
</reference>
<keyword evidence="1" id="KW-0812">Transmembrane</keyword>
<protein>
    <recommendedName>
        <fullName evidence="2">Protein argonaute N-terminal domain-containing protein</fullName>
    </recommendedName>
</protein>
<dbReference type="Gene3D" id="3.40.50.2300">
    <property type="match status" value="1"/>
</dbReference>
<evidence type="ECO:0000313" key="3">
    <source>
        <dbReference type="EMBL" id="RRT83522.1"/>
    </source>
</evidence>
<keyword evidence="1" id="KW-0472">Membrane</keyword>
<organism evidence="3 4">
    <name type="scientific">Ensete ventricosum</name>
    <name type="common">Abyssinian banana</name>
    <name type="synonym">Musa ensete</name>
    <dbReference type="NCBI Taxonomy" id="4639"/>
    <lineage>
        <taxon>Eukaryota</taxon>
        <taxon>Viridiplantae</taxon>
        <taxon>Streptophyta</taxon>
        <taxon>Embryophyta</taxon>
        <taxon>Tracheophyta</taxon>
        <taxon>Spermatophyta</taxon>
        <taxon>Magnoliopsida</taxon>
        <taxon>Liliopsida</taxon>
        <taxon>Zingiberales</taxon>
        <taxon>Musaceae</taxon>
        <taxon>Ensete</taxon>
    </lineage>
</organism>
<dbReference type="Pfam" id="PF16486">
    <property type="entry name" value="ArgoN"/>
    <property type="match status" value="1"/>
</dbReference>
<name>A0A427B4X1_ENSVE</name>
<gene>
    <name evidence="3" type="ORF">B296_00001709</name>
</gene>
<dbReference type="AlphaFoldDB" id="A0A427B4X1"/>
<proteinExistence type="predicted"/>
<sequence length="126" mass="14058">MNRAIMSELVRLYREIELGMKLPAYDGRKGLYTAGYLPFNSKEFVVKLVERDGSIGIARSVAIVLISLSSCFLFLPAISMQKVINGCTVNHWARINFSRGVQENAAFGFCQELAQMCQISGMVIFP</sequence>
<evidence type="ECO:0000313" key="4">
    <source>
        <dbReference type="Proteomes" id="UP000287651"/>
    </source>
</evidence>
<dbReference type="PANTHER" id="PTHR22891">
    <property type="entry name" value="EUKARYOTIC TRANSLATION INITIATION FACTOR 2C"/>
    <property type="match status" value="1"/>
</dbReference>
<dbReference type="Proteomes" id="UP000287651">
    <property type="component" value="Unassembled WGS sequence"/>
</dbReference>
<feature type="domain" description="Protein argonaute N-terminal" evidence="2">
    <location>
        <begin position="2"/>
        <end position="50"/>
    </location>
</feature>
<evidence type="ECO:0000259" key="2">
    <source>
        <dbReference type="Pfam" id="PF16486"/>
    </source>
</evidence>
<accession>A0A427B4X1</accession>
<keyword evidence="1" id="KW-1133">Transmembrane helix</keyword>
<comment type="caution">
    <text evidence="3">The sequence shown here is derived from an EMBL/GenBank/DDBJ whole genome shotgun (WGS) entry which is preliminary data.</text>
</comment>
<evidence type="ECO:0000256" key="1">
    <source>
        <dbReference type="SAM" id="Phobius"/>
    </source>
</evidence>
<feature type="transmembrane region" description="Helical" evidence="1">
    <location>
        <begin position="57"/>
        <end position="75"/>
    </location>
</feature>
<dbReference type="EMBL" id="AMZH03000477">
    <property type="protein sequence ID" value="RRT83522.1"/>
    <property type="molecule type" value="Genomic_DNA"/>
</dbReference>